<evidence type="ECO:0000256" key="4">
    <source>
        <dbReference type="ARBA" id="ARBA00023242"/>
    </source>
</evidence>
<evidence type="ECO:0000256" key="3">
    <source>
        <dbReference type="ARBA" id="ARBA00022737"/>
    </source>
</evidence>
<dbReference type="InterPro" id="IPR037850">
    <property type="entry name" value="RBBP5/Swd1"/>
</dbReference>
<gene>
    <name evidence="7" type="ORF">ANCCEY_03503</name>
</gene>
<dbReference type="EMBL" id="KE124837">
    <property type="protein sequence ID" value="EPB77435.1"/>
    <property type="molecule type" value="Genomic_DNA"/>
</dbReference>
<accession>A0A0D6LZH5</accession>
<evidence type="ECO:0000256" key="2">
    <source>
        <dbReference type="ARBA" id="ARBA00022574"/>
    </source>
</evidence>
<dbReference type="SUPFAM" id="SSF50978">
    <property type="entry name" value="WD40 repeat-like"/>
    <property type="match status" value="1"/>
</dbReference>
<protein>
    <submittedName>
        <fullName evidence="7">WD domain, G-beta repeat protein</fullName>
    </submittedName>
</protein>
<keyword evidence="8" id="KW-1185">Reference proteome</keyword>
<keyword evidence="3" id="KW-0677">Repeat</keyword>
<dbReference type="Proteomes" id="UP000054495">
    <property type="component" value="Unassembled WGS sequence"/>
</dbReference>
<dbReference type="PANTHER" id="PTHR44040:SF1">
    <property type="entry name" value="RETINOBLASTOMA-BINDING PROTEIN 5"/>
    <property type="match status" value="1"/>
</dbReference>
<dbReference type="Pfam" id="PF00400">
    <property type="entry name" value="WD40"/>
    <property type="match status" value="2"/>
</dbReference>
<dbReference type="InterPro" id="IPR019775">
    <property type="entry name" value="WD40_repeat_CS"/>
</dbReference>
<organism evidence="7 8">
    <name type="scientific">Ancylostoma ceylanicum</name>
    <dbReference type="NCBI Taxonomy" id="53326"/>
    <lineage>
        <taxon>Eukaryota</taxon>
        <taxon>Metazoa</taxon>
        <taxon>Ecdysozoa</taxon>
        <taxon>Nematoda</taxon>
        <taxon>Chromadorea</taxon>
        <taxon>Rhabditida</taxon>
        <taxon>Rhabditina</taxon>
        <taxon>Rhabditomorpha</taxon>
        <taxon>Strongyloidea</taxon>
        <taxon>Ancylostomatidae</taxon>
        <taxon>Ancylostomatinae</taxon>
        <taxon>Ancylostoma</taxon>
    </lineage>
</organism>
<feature type="region of interest" description="Disordered" evidence="6">
    <location>
        <begin position="476"/>
        <end position="501"/>
    </location>
</feature>
<evidence type="ECO:0000313" key="7">
    <source>
        <dbReference type="EMBL" id="EPB77435.1"/>
    </source>
</evidence>
<evidence type="ECO:0000256" key="5">
    <source>
        <dbReference type="PROSITE-ProRule" id="PRU00221"/>
    </source>
</evidence>
<evidence type="ECO:0000313" key="8">
    <source>
        <dbReference type="Proteomes" id="UP000054495"/>
    </source>
</evidence>
<dbReference type="PANTHER" id="PTHR44040">
    <property type="entry name" value="RETINOBLASTOMA-BINDING PROTEIN 5"/>
    <property type="match status" value="1"/>
</dbReference>
<dbReference type="PROSITE" id="PS50082">
    <property type="entry name" value="WD_REPEATS_2"/>
    <property type="match status" value="1"/>
</dbReference>
<keyword evidence="2 5" id="KW-0853">WD repeat</keyword>
<comment type="subcellular location">
    <subcellularLocation>
        <location evidence="1">Nucleus</location>
    </subcellularLocation>
</comment>
<reference evidence="7 8" key="1">
    <citation type="submission" date="2013-05" db="EMBL/GenBank/DDBJ databases">
        <title>Draft genome of the parasitic nematode Anyclostoma ceylanicum.</title>
        <authorList>
            <person name="Mitreva M."/>
        </authorList>
    </citation>
    <scope>NUCLEOTIDE SEQUENCE [LARGE SCALE GENOMIC DNA]</scope>
</reference>
<name>A0A0D6LZH5_9BILA</name>
<dbReference type="SMART" id="SM00320">
    <property type="entry name" value="WD40"/>
    <property type="match status" value="5"/>
</dbReference>
<evidence type="ECO:0000256" key="6">
    <source>
        <dbReference type="SAM" id="MobiDB-lite"/>
    </source>
</evidence>
<dbReference type="PROSITE" id="PS00678">
    <property type="entry name" value="WD_REPEATS_1"/>
    <property type="match status" value="1"/>
</dbReference>
<dbReference type="InterPro" id="IPR036322">
    <property type="entry name" value="WD40_repeat_dom_sf"/>
</dbReference>
<proteinExistence type="predicted"/>
<dbReference type="Gene3D" id="2.130.10.10">
    <property type="entry name" value="YVTN repeat-like/Quinoprotein amine dehydrogenase"/>
    <property type="match status" value="1"/>
</dbReference>
<keyword evidence="4" id="KW-0539">Nucleus</keyword>
<dbReference type="AlphaFoldDB" id="A0A0D6LZH5"/>
<sequence>MYQSRCMIFRSIARFKITEAECLAPWRTCKMMNAELLERNFGVQFPEELDGTLDLQNGAANCCKFNRWGTLVAVGSTDGRVFIFDFVTKGIVKTWTAHALPVSSLSWSRNGRKLLTASADTTVAVWNVIEGACMHRMKYSAMVTSAVFNPRNDNQVLILQLNYPPCLDELEPRSQRLITNDIPGAVEDGVSAIAFDRRANYLITGTNKGKLVVYNAKTLKMVSWGKQNSVQQIKQIVVPRRGNFIITNSQDRIIRTFDLDDILECHNGSTIEPKHRVTDIVNKASWKAVCTDSEGYYICGASTKAHSLYVWERTTGTLIKILHGTKGECLMDVQWHPIRPVILSVANGIVSVWTQAHVENWSAFAPEFTELEENAKYEEKEGEFDLEDEDAEVDDKANAQDSDEEIIDVESLKPNEILCSSDEEDNINALLPDVTLKTGPLWFLPITPECDPAEALPLPGGHFTDGRRASSHILSVLEEESRKRAMPEPIGKVPMKSRKVK</sequence>
<dbReference type="InterPro" id="IPR001680">
    <property type="entry name" value="WD40_rpt"/>
</dbReference>
<dbReference type="PROSITE" id="PS50294">
    <property type="entry name" value="WD_REPEATS_REGION"/>
    <property type="match status" value="1"/>
</dbReference>
<evidence type="ECO:0000256" key="1">
    <source>
        <dbReference type="ARBA" id="ARBA00004123"/>
    </source>
</evidence>
<dbReference type="GO" id="GO:0048188">
    <property type="term" value="C:Set1C/COMPASS complex"/>
    <property type="evidence" value="ECO:0007669"/>
    <property type="project" value="InterPro"/>
</dbReference>
<feature type="repeat" description="WD" evidence="5">
    <location>
        <begin position="95"/>
        <end position="136"/>
    </location>
</feature>
<dbReference type="InterPro" id="IPR015943">
    <property type="entry name" value="WD40/YVTN_repeat-like_dom_sf"/>
</dbReference>